<protein>
    <submittedName>
        <fullName evidence="2">Uncharacterized protein</fullName>
    </submittedName>
</protein>
<feature type="transmembrane region" description="Helical" evidence="1">
    <location>
        <begin position="97"/>
        <end position="119"/>
    </location>
</feature>
<sequence length="212" mass="24122">MKRVFGVAEAAFDLTYLCLGIFLSFFMLFQGKTLTGAAGAVLVLGDSFHLVPRIALIVTQKETYLRTWLGRGKQITSITMTLFYVLLWHWANQALGAGSTIWTAVLYSLALLRILLCFLPQNQWTAPQPGVRWPIIRNIPFFMMGLMTVIRFFIQRNAADHVLWLWLIVLLSFAFYLPVVLFSHLYPKVGMLMLPKTCMYVLLLCVLLSAPL</sequence>
<feature type="transmembrane region" description="Helical" evidence="1">
    <location>
        <begin position="75"/>
        <end position="91"/>
    </location>
</feature>
<feature type="transmembrane region" description="Helical" evidence="1">
    <location>
        <begin position="162"/>
        <end position="182"/>
    </location>
</feature>
<name>A0A9D2S196_9FIRM</name>
<dbReference type="Proteomes" id="UP000824209">
    <property type="component" value="Unassembled WGS sequence"/>
</dbReference>
<evidence type="ECO:0000256" key="1">
    <source>
        <dbReference type="SAM" id="Phobius"/>
    </source>
</evidence>
<keyword evidence="1" id="KW-0472">Membrane</keyword>
<reference evidence="2" key="1">
    <citation type="journal article" date="2021" name="PeerJ">
        <title>Extensive microbial diversity within the chicken gut microbiome revealed by metagenomics and culture.</title>
        <authorList>
            <person name="Gilroy R."/>
            <person name="Ravi A."/>
            <person name="Getino M."/>
            <person name="Pursley I."/>
            <person name="Horton D.L."/>
            <person name="Alikhan N.F."/>
            <person name="Baker D."/>
            <person name="Gharbi K."/>
            <person name="Hall N."/>
            <person name="Watson M."/>
            <person name="Adriaenssens E.M."/>
            <person name="Foster-Nyarko E."/>
            <person name="Jarju S."/>
            <person name="Secka A."/>
            <person name="Antonio M."/>
            <person name="Oren A."/>
            <person name="Chaudhuri R.R."/>
            <person name="La Ragione R."/>
            <person name="Hildebrand F."/>
            <person name="Pallen M.J."/>
        </authorList>
    </citation>
    <scope>NUCLEOTIDE SEQUENCE</scope>
    <source>
        <strain evidence="2">ChiBcec8-14828</strain>
    </source>
</reference>
<proteinExistence type="predicted"/>
<reference evidence="2" key="2">
    <citation type="submission" date="2021-04" db="EMBL/GenBank/DDBJ databases">
        <authorList>
            <person name="Gilroy R."/>
        </authorList>
    </citation>
    <scope>NUCLEOTIDE SEQUENCE</scope>
    <source>
        <strain evidence="2">ChiBcec8-14828</strain>
    </source>
</reference>
<dbReference type="AlphaFoldDB" id="A0A9D2S196"/>
<keyword evidence="1" id="KW-0812">Transmembrane</keyword>
<dbReference type="EMBL" id="DWYA01000010">
    <property type="protein sequence ID" value="HJB38960.1"/>
    <property type="molecule type" value="Genomic_DNA"/>
</dbReference>
<accession>A0A9D2S196</accession>
<gene>
    <name evidence="2" type="ORF">H9943_01030</name>
</gene>
<feature type="transmembrane region" description="Helical" evidence="1">
    <location>
        <begin position="12"/>
        <end position="29"/>
    </location>
</feature>
<feature type="transmembrane region" description="Helical" evidence="1">
    <location>
        <begin position="35"/>
        <end position="55"/>
    </location>
</feature>
<comment type="caution">
    <text evidence="2">The sequence shown here is derived from an EMBL/GenBank/DDBJ whole genome shotgun (WGS) entry which is preliminary data.</text>
</comment>
<feature type="transmembrane region" description="Helical" evidence="1">
    <location>
        <begin position="139"/>
        <end position="156"/>
    </location>
</feature>
<organism evidence="2 3">
    <name type="scientific">Candidatus Ruthenibacterium avium</name>
    <dbReference type="NCBI Taxonomy" id="2838751"/>
    <lineage>
        <taxon>Bacteria</taxon>
        <taxon>Bacillati</taxon>
        <taxon>Bacillota</taxon>
        <taxon>Clostridia</taxon>
        <taxon>Eubacteriales</taxon>
        <taxon>Oscillospiraceae</taxon>
        <taxon>Ruthenibacterium</taxon>
    </lineage>
</organism>
<feature type="transmembrane region" description="Helical" evidence="1">
    <location>
        <begin position="189"/>
        <end position="210"/>
    </location>
</feature>
<keyword evidence="1" id="KW-1133">Transmembrane helix</keyword>
<evidence type="ECO:0000313" key="2">
    <source>
        <dbReference type="EMBL" id="HJB38960.1"/>
    </source>
</evidence>
<evidence type="ECO:0000313" key="3">
    <source>
        <dbReference type="Proteomes" id="UP000824209"/>
    </source>
</evidence>